<dbReference type="GO" id="GO:0006888">
    <property type="term" value="P:endoplasmic reticulum to Golgi vesicle-mediated transport"/>
    <property type="evidence" value="ECO:0007669"/>
    <property type="project" value="EnsemblFungi"/>
</dbReference>
<dbReference type="Proteomes" id="UP000002866">
    <property type="component" value="Chromosome 4"/>
</dbReference>
<dbReference type="GO" id="GO:0004663">
    <property type="term" value="F:Rab geranylgeranyltransferase activity"/>
    <property type="evidence" value="ECO:0007669"/>
    <property type="project" value="UniProtKB-UniRule"/>
</dbReference>
<evidence type="ECO:0000256" key="3">
    <source>
        <dbReference type="ARBA" id="ARBA00022679"/>
    </source>
</evidence>
<dbReference type="Pfam" id="PF01239">
    <property type="entry name" value="PPTA"/>
    <property type="match status" value="5"/>
</dbReference>
<dbReference type="OrthoDB" id="1658at2759"/>
<dbReference type="STRING" id="1071380.I2H391"/>
<sequence>MHGIKRRNWSKEQLELKRKNDAIKIKQYKSLNDTLLKGKHEKIYDLNHLELTETLLKQNPEFNTIWNYRRSIILSLYDSLDIKFWQNELYLLLQILKDYPKVYWIWNYRLWILQNYPKQERLATWENELKMVYKLLDLDSRNFHAWHYKRVLTDEINKMTDKTNIESQFIYSTTMINKDISNFSAWHQRTLLLPTILKTNKDLASIEKEVDYIVNAMFTDPEDQSIWYYMNWFINNYTSAINLIELKEKIEMINNDELEFSGKENIWCLKLLINIEKLTANDTSIIVEYLTKLIQFDYQRANRYKFLLEKCGSSSVN</sequence>
<dbReference type="OMA" id="TNAMFTD"/>
<gene>
    <name evidence="7" type="primary">TBLA0D03430</name>
    <name evidence="7" type="ORF">TBLA_0D03430</name>
</gene>
<dbReference type="InterPro" id="IPR002088">
    <property type="entry name" value="Prenyl_trans_a"/>
</dbReference>
<keyword evidence="2 6" id="KW-0637">Prenyltransferase</keyword>
<dbReference type="eggNOG" id="KOG0529">
    <property type="taxonomic scope" value="Eukaryota"/>
</dbReference>
<keyword evidence="8" id="KW-1185">Reference proteome</keyword>
<comment type="similarity">
    <text evidence="1 6">Belongs to the protein prenyltransferase subunit alpha family.</text>
</comment>
<dbReference type="GO" id="GO:0006612">
    <property type="term" value="P:protein targeting to membrane"/>
    <property type="evidence" value="ECO:0007669"/>
    <property type="project" value="EnsemblFungi"/>
</dbReference>
<reference evidence="7 8" key="1">
    <citation type="journal article" date="2011" name="Proc. Natl. Acad. Sci. U.S.A.">
        <title>Evolutionary erosion of yeast sex chromosomes by mating-type switching accidents.</title>
        <authorList>
            <person name="Gordon J.L."/>
            <person name="Armisen D."/>
            <person name="Proux-Wera E."/>
            <person name="Oheigeartaigh S.S."/>
            <person name="Byrne K.P."/>
            <person name="Wolfe K.H."/>
        </authorList>
    </citation>
    <scope>NUCLEOTIDE SEQUENCE [LARGE SCALE GENOMIC DNA]</scope>
    <source>
        <strain evidence="8">ATCC 34711 / CBS 6284 / DSM 70876 / NBRC 10599 / NRRL Y-10934 / UCD 77-7</strain>
    </source>
</reference>
<dbReference type="Gene3D" id="1.25.40.120">
    <property type="entry name" value="Protein prenylyltransferase"/>
    <property type="match status" value="1"/>
</dbReference>
<comment type="catalytic activity">
    <reaction evidence="5 6">
        <text>geranylgeranyl diphosphate + L-cysteinyl-[protein] = S-geranylgeranyl-L-cysteinyl-[protein] + diphosphate</text>
        <dbReference type="Rhea" id="RHEA:21240"/>
        <dbReference type="Rhea" id="RHEA-COMP:10131"/>
        <dbReference type="Rhea" id="RHEA-COMP:11537"/>
        <dbReference type="ChEBI" id="CHEBI:29950"/>
        <dbReference type="ChEBI" id="CHEBI:33019"/>
        <dbReference type="ChEBI" id="CHEBI:57533"/>
        <dbReference type="ChEBI" id="CHEBI:86021"/>
        <dbReference type="EC" id="2.5.1.60"/>
    </reaction>
</comment>
<name>I2H391_HENB6</name>
<evidence type="ECO:0000313" key="7">
    <source>
        <dbReference type="EMBL" id="CCH60843.1"/>
    </source>
</evidence>
<evidence type="ECO:0000256" key="4">
    <source>
        <dbReference type="ARBA" id="ARBA00022737"/>
    </source>
</evidence>
<evidence type="ECO:0000313" key="8">
    <source>
        <dbReference type="Proteomes" id="UP000002866"/>
    </source>
</evidence>
<evidence type="ECO:0000256" key="1">
    <source>
        <dbReference type="ARBA" id="ARBA00006734"/>
    </source>
</evidence>
<dbReference type="PANTHER" id="PTHR11129">
    <property type="entry name" value="PROTEIN FARNESYLTRANSFERASE ALPHA SUBUNIT/RAB GERANYLGERANYL TRANSFERASE ALPHA SUBUNIT"/>
    <property type="match status" value="1"/>
</dbReference>
<dbReference type="FunCoup" id="I2H391">
    <property type="interactions" value="107"/>
</dbReference>
<dbReference type="GO" id="GO:0005777">
    <property type="term" value="C:peroxisome"/>
    <property type="evidence" value="ECO:0007669"/>
    <property type="project" value="EnsemblFungi"/>
</dbReference>
<dbReference type="KEGG" id="tbl:TBLA_0D03430"/>
<dbReference type="RefSeq" id="XP_004180362.1">
    <property type="nucleotide sequence ID" value="XM_004180314.1"/>
</dbReference>
<organism evidence="7 8">
    <name type="scientific">Henningerozyma blattae (strain ATCC 34711 / CBS 6284 / DSM 70876 / NBRC 10599 / NRRL Y-10934 / UCD 77-7)</name>
    <name type="common">Yeast</name>
    <name type="synonym">Tetrapisispora blattae</name>
    <dbReference type="NCBI Taxonomy" id="1071380"/>
    <lineage>
        <taxon>Eukaryota</taxon>
        <taxon>Fungi</taxon>
        <taxon>Dikarya</taxon>
        <taxon>Ascomycota</taxon>
        <taxon>Saccharomycotina</taxon>
        <taxon>Saccharomycetes</taxon>
        <taxon>Saccharomycetales</taxon>
        <taxon>Saccharomycetaceae</taxon>
        <taxon>Henningerozyma</taxon>
    </lineage>
</organism>
<dbReference type="PROSITE" id="PS51147">
    <property type="entry name" value="PFTA"/>
    <property type="match status" value="5"/>
</dbReference>
<protein>
    <recommendedName>
        <fullName evidence="6">Geranylgeranyl transferase type-2 subunit alpha</fullName>
        <ecNumber evidence="6">2.5.1.60</ecNumber>
    </recommendedName>
    <alternativeName>
        <fullName evidence="6">Geranylgeranyl transferase type II subunit alpha</fullName>
    </alternativeName>
</protein>
<proteinExistence type="inferred from homology"/>
<evidence type="ECO:0000256" key="2">
    <source>
        <dbReference type="ARBA" id="ARBA00022602"/>
    </source>
</evidence>
<dbReference type="SUPFAM" id="SSF48439">
    <property type="entry name" value="Protein prenylyltransferase"/>
    <property type="match status" value="1"/>
</dbReference>
<evidence type="ECO:0000256" key="6">
    <source>
        <dbReference type="RuleBase" id="RU367120"/>
    </source>
</evidence>
<keyword evidence="4" id="KW-0677">Repeat</keyword>
<dbReference type="PANTHER" id="PTHR11129:SF2">
    <property type="entry name" value="GERANYLGERANYL TRANSFERASE TYPE-2 SUBUNIT ALPHA"/>
    <property type="match status" value="1"/>
</dbReference>
<dbReference type="AlphaFoldDB" id="I2H391"/>
<accession>I2H391</accession>
<comment type="function">
    <text evidence="6">Catalyzes the transfer of a geranyl-geranyl moiety from geranyl-geranyl pyrophosphate to cysteines occuring in specific C-terminal amino acid sequences.</text>
</comment>
<evidence type="ECO:0000256" key="5">
    <source>
        <dbReference type="ARBA" id="ARBA00047658"/>
    </source>
</evidence>
<keyword evidence="3 6" id="KW-0808">Transferase</keyword>
<dbReference type="GeneID" id="14495879"/>
<dbReference type="HOGENOM" id="CLU_031996_0_0_1"/>
<dbReference type="GO" id="GO:0005968">
    <property type="term" value="C:Rab-protein geranylgeranyltransferase complex"/>
    <property type="evidence" value="ECO:0007669"/>
    <property type="project" value="EnsemblFungi"/>
</dbReference>
<dbReference type="EMBL" id="HE806319">
    <property type="protein sequence ID" value="CCH60843.1"/>
    <property type="molecule type" value="Genomic_DNA"/>
</dbReference>
<dbReference type="InParanoid" id="I2H391"/>
<dbReference type="GO" id="GO:0097354">
    <property type="term" value="P:prenylation"/>
    <property type="evidence" value="ECO:0007669"/>
    <property type="project" value="UniProtKB-UniRule"/>
</dbReference>
<dbReference type="EC" id="2.5.1.60" evidence="6"/>